<evidence type="ECO:0000313" key="6">
    <source>
        <dbReference type="EMBL" id="GGS46790.1"/>
    </source>
</evidence>
<sequence>MSDRNPVARARAIMAINNGYFRSKVLQSAVDLGVFDLLAAGPATAEEIRDRLDLRHRLLREYLDAMVDMGLLEREGVLYRNSADAAEFLVSTSPTYLGGTASQHARLHYHAWGRLADSLRDGHAKSDVRPEGGTQAFVEFYEDAERARRLMQHVDAHNTFMADELVRHFDWSGHRTFTDIGGARGNLAARIVMANPHLRANVVDLPALEPLFDELMATLGVADKVTFHGGDFFARPLPVTDVVVIGHVLPDWPEAERTDIVKRCYDAVRPGGTLIVYDALVDENLNDHDTLLRRLNSTMIRDDHQPFSVEECHELLKEHGFQPERCFVSDTIAHDHVLIAHKPE</sequence>
<dbReference type="SUPFAM" id="SSF53335">
    <property type="entry name" value="S-adenosyl-L-methionine-dependent methyltransferases"/>
    <property type="match status" value="1"/>
</dbReference>
<dbReference type="PIRSF" id="PIRSF005739">
    <property type="entry name" value="O-mtase"/>
    <property type="match status" value="1"/>
</dbReference>
<dbReference type="PANTHER" id="PTHR43712">
    <property type="entry name" value="PUTATIVE (AFU_ORTHOLOGUE AFUA_4G14580)-RELATED"/>
    <property type="match status" value="1"/>
</dbReference>
<feature type="domain" description="O-methyltransferase dimerisation" evidence="5">
    <location>
        <begin position="17"/>
        <end position="90"/>
    </location>
</feature>
<dbReference type="Pfam" id="PF08100">
    <property type="entry name" value="Dimerisation"/>
    <property type="match status" value="1"/>
</dbReference>
<keyword evidence="3" id="KW-0949">S-adenosyl-L-methionine</keyword>
<dbReference type="Proteomes" id="UP000660680">
    <property type="component" value="Unassembled WGS sequence"/>
</dbReference>
<dbReference type="GO" id="GO:0032259">
    <property type="term" value="P:methylation"/>
    <property type="evidence" value="ECO:0007669"/>
    <property type="project" value="UniProtKB-KW"/>
</dbReference>
<keyword evidence="2" id="KW-0808">Transferase</keyword>
<dbReference type="GO" id="GO:0008171">
    <property type="term" value="F:O-methyltransferase activity"/>
    <property type="evidence" value="ECO:0007669"/>
    <property type="project" value="InterPro"/>
</dbReference>
<dbReference type="InterPro" id="IPR001077">
    <property type="entry name" value="COMT_C"/>
</dbReference>
<evidence type="ECO:0000259" key="4">
    <source>
        <dbReference type="Pfam" id="PF00891"/>
    </source>
</evidence>
<reference evidence="6" key="2">
    <citation type="submission" date="2020-09" db="EMBL/GenBank/DDBJ databases">
        <authorList>
            <person name="Sun Q."/>
            <person name="Ohkuma M."/>
        </authorList>
    </citation>
    <scope>NUCLEOTIDE SEQUENCE</scope>
    <source>
        <strain evidence="6">JCM 3276</strain>
    </source>
</reference>
<organism evidence="6 7">
    <name type="scientific">Actinokineospora fastidiosa</name>
    <dbReference type="NCBI Taxonomy" id="1816"/>
    <lineage>
        <taxon>Bacteria</taxon>
        <taxon>Bacillati</taxon>
        <taxon>Actinomycetota</taxon>
        <taxon>Actinomycetes</taxon>
        <taxon>Pseudonocardiales</taxon>
        <taxon>Pseudonocardiaceae</taxon>
        <taxon>Actinokineospora</taxon>
    </lineage>
</organism>
<evidence type="ECO:0000313" key="7">
    <source>
        <dbReference type="Proteomes" id="UP000660680"/>
    </source>
</evidence>
<dbReference type="RefSeq" id="WP_189212776.1">
    <property type="nucleotide sequence ID" value="NZ_BMRB01000004.1"/>
</dbReference>
<dbReference type="Pfam" id="PF00891">
    <property type="entry name" value="Methyltransf_2"/>
    <property type="match status" value="1"/>
</dbReference>
<dbReference type="InterPro" id="IPR012967">
    <property type="entry name" value="COMT_dimerisation"/>
</dbReference>
<evidence type="ECO:0000256" key="2">
    <source>
        <dbReference type="ARBA" id="ARBA00022679"/>
    </source>
</evidence>
<evidence type="ECO:0000259" key="5">
    <source>
        <dbReference type="Pfam" id="PF08100"/>
    </source>
</evidence>
<evidence type="ECO:0000256" key="1">
    <source>
        <dbReference type="ARBA" id="ARBA00022603"/>
    </source>
</evidence>
<dbReference type="InterPro" id="IPR036390">
    <property type="entry name" value="WH_DNA-bd_sf"/>
</dbReference>
<dbReference type="InterPro" id="IPR016461">
    <property type="entry name" value="COMT-like"/>
</dbReference>
<dbReference type="InterPro" id="IPR029063">
    <property type="entry name" value="SAM-dependent_MTases_sf"/>
</dbReference>
<gene>
    <name evidence="6" type="ORF">GCM10010171_47490</name>
</gene>
<protein>
    <submittedName>
        <fullName evidence="6">O-methyltransferase</fullName>
    </submittedName>
</protein>
<dbReference type="Gene3D" id="3.40.50.150">
    <property type="entry name" value="Vaccinia Virus protein VP39"/>
    <property type="match status" value="1"/>
</dbReference>
<dbReference type="EMBL" id="BMRB01000004">
    <property type="protein sequence ID" value="GGS46790.1"/>
    <property type="molecule type" value="Genomic_DNA"/>
</dbReference>
<dbReference type="AlphaFoldDB" id="A0A918GN88"/>
<accession>A0A918GN88</accession>
<keyword evidence="7" id="KW-1185">Reference proteome</keyword>
<dbReference type="PANTHER" id="PTHR43712:SF2">
    <property type="entry name" value="O-METHYLTRANSFERASE CICE"/>
    <property type="match status" value="1"/>
</dbReference>
<dbReference type="InterPro" id="IPR036388">
    <property type="entry name" value="WH-like_DNA-bd_sf"/>
</dbReference>
<dbReference type="SUPFAM" id="SSF46785">
    <property type="entry name" value="Winged helix' DNA-binding domain"/>
    <property type="match status" value="1"/>
</dbReference>
<dbReference type="Gene3D" id="1.10.10.10">
    <property type="entry name" value="Winged helix-like DNA-binding domain superfamily/Winged helix DNA-binding domain"/>
    <property type="match status" value="1"/>
</dbReference>
<name>A0A918GN88_9PSEU</name>
<feature type="domain" description="O-methyltransferase C-terminal" evidence="4">
    <location>
        <begin position="112"/>
        <end position="322"/>
    </location>
</feature>
<comment type="caution">
    <text evidence="6">The sequence shown here is derived from an EMBL/GenBank/DDBJ whole genome shotgun (WGS) entry which is preliminary data.</text>
</comment>
<keyword evidence="1" id="KW-0489">Methyltransferase</keyword>
<evidence type="ECO:0000256" key="3">
    <source>
        <dbReference type="ARBA" id="ARBA00022691"/>
    </source>
</evidence>
<dbReference type="PROSITE" id="PS51683">
    <property type="entry name" value="SAM_OMT_II"/>
    <property type="match status" value="1"/>
</dbReference>
<reference evidence="6" key="1">
    <citation type="journal article" date="2014" name="Int. J. Syst. Evol. Microbiol.">
        <title>Complete genome sequence of Corynebacterium casei LMG S-19264T (=DSM 44701T), isolated from a smear-ripened cheese.</title>
        <authorList>
            <consortium name="US DOE Joint Genome Institute (JGI-PGF)"/>
            <person name="Walter F."/>
            <person name="Albersmeier A."/>
            <person name="Kalinowski J."/>
            <person name="Ruckert C."/>
        </authorList>
    </citation>
    <scope>NUCLEOTIDE SEQUENCE</scope>
    <source>
        <strain evidence="6">JCM 3276</strain>
    </source>
</reference>
<proteinExistence type="predicted"/>
<dbReference type="GO" id="GO:0046983">
    <property type="term" value="F:protein dimerization activity"/>
    <property type="evidence" value="ECO:0007669"/>
    <property type="project" value="InterPro"/>
</dbReference>